<reference evidence="1 2" key="1">
    <citation type="submission" date="2019-09" db="EMBL/GenBank/DDBJ databases">
        <title>Draft genome sequence of various Type strains from the CCUG.</title>
        <authorList>
            <person name="Pineiro-Iglesias B."/>
            <person name="Tunovic T."/>
            <person name="Unosson C."/>
            <person name="Inganas E."/>
            <person name="Ohlen M."/>
            <person name="Cardew S."/>
            <person name="Jensie-Markopoulos S."/>
            <person name="Salva-Serra F."/>
            <person name="Jaen-Luchoro D."/>
            <person name="Karlsson R."/>
            <person name="Svensson-Stadler L."/>
            <person name="Chun J."/>
            <person name="Moore E."/>
        </authorList>
    </citation>
    <scope>NUCLEOTIDE SEQUENCE [LARGE SCALE GENOMIC DNA]</scope>
    <source>
        <strain evidence="1 2">CCUG 53682T</strain>
    </source>
</reference>
<name>A0A5M9R847_9GAMM</name>
<comment type="caution">
    <text evidence="1">The sequence shown here is derived from an EMBL/GenBank/DDBJ whole genome shotgun (WGS) entry which is preliminary data.</text>
</comment>
<dbReference type="RefSeq" id="WP_067370075.1">
    <property type="nucleotide sequence ID" value="NZ_BAAAFS010000001.1"/>
</dbReference>
<dbReference type="AlphaFoldDB" id="A0A5M9R847"/>
<sequence length="158" mass="18730">MSISELLDKLINRVNIPKWDIHNYLPGGHAKLRDNALTDYHLTKIDDHYYFRHNKTRDIYLCVTGEVYFYIHNKKPEMVNCILPSLPTNNLQHYIPEKVFERLIDRQHRILMAGKITLDDGRIRKWRPLDIYSENSYTYHKALDSGAVKNLLTVHLIN</sequence>
<gene>
    <name evidence="1" type="ORF">F4V73_00140</name>
</gene>
<organism evidence="1 2">
    <name type="scientific">Morganella psychrotolerans</name>
    <dbReference type="NCBI Taxonomy" id="368603"/>
    <lineage>
        <taxon>Bacteria</taxon>
        <taxon>Pseudomonadati</taxon>
        <taxon>Pseudomonadota</taxon>
        <taxon>Gammaproteobacteria</taxon>
        <taxon>Enterobacterales</taxon>
        <taxon>Morganellaceae</taxon>
        <taxon>Morganella</taxon>
    </lineage>
</organism>
<dbReference type="Proteomes" id="UP000322181">
    <property type="component" value="Unassembled WGS sequence"/>
</dbReference>
<evidence type="ECO:0000313" key="2">
    <source>
        <dbReference type="Proteomes" id="UP000322181"/>
    </source>
</evidence>
<dbReference type="EMBL" id="VXKB01000001">
    <property type="protein sequence ID" value="KAA8716348.1"/>
    <property type="molecule type" value="Genomic_DNA"/>
</dbReference>
<dbReference type="OrthoDB" id="9914597at2"/>
<protein>
    <submittedName>
        <fullName evidence="1">Uncharacterized protein</fullName>
    </submittedName>
</protein>
<proteinExistence type="predicted"/>
<accession>A0A5M9R847</accession>
<evidence type="ECO:0000313" key="1">
    <source>
        <dbReference type="EMBL" id="KAA8716348.1"/>
    </source>
</evidence>